<reference evidence="2 4" key="1">
    <citation type="journal article" date="2011" name="Nature">
        <title>The Medicago genome provides insight into the evolution of rhizobial symbioses.</title>
        <authorList>
            <person name="Young N.D."/>
            <person name="Debelle F."/>
            <person name="Oldroyd G.E."/>
            <person name="Geurts R."/>
            <person name="Cannon S.B."/>
            <person name="Udvardi M.K."/>
            <person name="Benedito V.A."/>
            <person name="Mayer K.F."/>
            <person name="Gouzy J."/>
            <person name="Schoof H."/>
            <person name="Van de Peer Y."/>
            <person name="Proost S."/>
            <person name="Cook D.R."/>
            <person name="Meyers B.C."/>
            <person name="Spannagl M."/>
            <person name="Cheung F."/>
            <person name="De Mita S."/>
            <person name="Krishnakumar V."/>
            <person name="Gundlach H."/>
            <person name="Zhou S."/>
            <person name="Mudge J."/>
            <person name="Bharti A.K."/>
            <person name="Murray J.D."/>
            <person name="Naoumkina M.A."/>
            <person name="Rosen B."/>
            <person name="Silverstein K.A."/>
            <person name="Tang H."/>
            <person name="Rombauts S."/>
            <person name="Zhao P.X."/>
            <person name="Zhou P."/>
            <person name="Barbe V."/>
            <person name="Bardou P."/>
            <person name="Bechner M."/>
            <person name="Bellec A."/>
            <person name="Berger A."/>
            <person name="Berges H."/>
            <person name="Bidwell S."/>
            <person name="Bisseling T."/>
            <person name="Choisne N."/>
            <person name="Couloux A."/>
            <person name="Denny R."/>
            <person name="Deshpande S."/>
            <person name="Dai X."/>
            <person name="Doyle J.J."/>
            <person name="Dudez A.M."/>
            <person name="Farmer A.D."/>
            <person name="Fouteau S."/>
            <person name="Franken C."/>
            <person name="Gibelin C."/>
            <person name="Gish J."/>
            <person name="Goldstein S."/>
            <person name="Gonzalez A.J."/>
            <person name="Green P.J."/>
            <person name="Hallab A."/>
            <person name="Hartog M."/>
            <person name="Hua A."/>
            <person name="Humphray S.J."/>
            <person name="Jeong D.H."/>
            <person name="Jing Y."/>
            <person name="Jocker A."/>
            <person name="Kenton S.M."/>
            <person name="Kim D.J."/>
            <person name="Klee K."/>
            <person name="Lai H."/>
            <person name="Lang C."/>
            <person name="Lin S."/>
            <person name="Macmil S.L."/>
            <person name="Magdelenat G."/>
            <person name="Matthews L."/>
            <person name="McCorrison J."/>
            <person name="Monaghan E.L."/>
            <person name="Mun J.H."/>
            <person name="Najar F.Z."/>
            <person name="Nicholson C."/>
            <person name="Noirot C."/>
            <person name="O'Bleness M."/>
            <person name="Paule C.R."/>
            <person name="Poulain J."/>
            <person name="Prion F."/>
            <person name="Qin B."/>
            <person name="Qu C."/>
            <person name="Retzel E.F."/>
            <person name="Riddle C."/>
            <person name="Sallet E."/>
            <person name="Samain S."/>
            <person name="Samson N."/>
            <person name="Sanders I."/>
            <person name="Saurat O."/>
            <person name="Scarpelli C."/>
            <person name="Schiex T."/>
            <person name="Segurens B."/>
            <person name="Severin A.J."/>
            <person name="Sherrier D.J."/>
            <person name="Shi R."/>
            <person name="Sims S."/>
            <person name="Singer S.R."/>
            <person name="Sinharoy S."/>
            <person name="Sterck L."/>
            <person name="Viollet A."/>
            <person name="Wang B.B."/>
            <person name="Wang K."/>
            <person name="Wang M."/>
            <person name="Wang X."/>
            <person name="Warfsmann J."/>
            <person name="Weissenbach J."/>
            <person name="White D.D."/>
            <person name="White J.D."/>
            <person name="Wiley G.B."/>
            <person name="Wincker P."/>
            <person name="Xing Y."/>
            <person name="Yang L."/>
            <person name="Yao Z."/>
            <person name="Ying F."/>
            <person name="Zhai J."/>
            <person name="Zhou L."/>
            <person name="Zuber A."/>
            <person name="Denarie J."/>
            <person name="Dixon R.A."/>
            <person name="May G.D."/>
            <person name="Schwartz D.C."/>
            <person name="Rogers J."/>
            <person name="Quetier F."/>
            <person name="Town C.D."/>
            <person name="Roe B.A."/>
        </authorList>
    </citation>
    <scope>NUCLEOTIDE SEQUENCE [LARGE SCALE GENOMIC DNA]</scope>
    <source>
        <strain evidence="2">A17</strain>
        <strain evidence="3 4">cv. Jemalong A17</strain>
    </source>
</reference>
<reference evidence="3" key="3">
    <citation type="submission" date="2015-04" db="UniProtKB">
        <authorList>
            <consortium name="EnsemblPlants"/>
        </authorList>
    </citation>
    <scope>IDENTIFICATION</scope>
    <source>
        <strain evidence="3">cv. Jemalong A17</strain>
    </source>
</reference>
<protein>
    <submittedName>
        <fullName evidence="2 3">Uncharacterized protein</fullName>
    </submittedName>
</protein>
<feature type="region of interest" description="Disordered" evidence="1">
    <location>
        <begin position="72"/>
        <end position="92"/>
    </location>
</feature>
<reference evidence="2 4" key="2">
    <citation type="journal article" date="2014" name="BMC Genomics">
        <title>An improved genome release (version Mt4.0) for the model legume Medicago truncatula.</title>
        <authorList>
            <person name="Tang H."/>
            <person name="Krishnakumar V."/>
            <person name="Bidwell S."/>
            <person name="Rosen B."/>
            <person name="Chan A."/>
            <person name="Zhou S."/>
            <person name="Gentzbittel L."/>
            <person name="Childs K.L."/>
            <person name="Yandell M."/>
            <person name="Gundlach H."/>
            <person name="Mayer K.F."/>
            <person name="Schwartz D.C."/>
            <person name="Town C.D."/>
        </authorList>
    </citation>
    <scope>GENOME REANNOTATION</scope>
    <source>
        <strain evidence="2">A17</strain>
        <strain evidence="3 4">cv. Jemalong A17</strain>
    </source>
</reference>
<dbReference type="Proteomes" id="UP000002051">
    <property type="component" value="Chromosome 3"/>
</dbReference>
<accession>A0A072V783</accession>
<dbReference type="HOGENOM" id="CLU_2227110_0_0_1"/>
<gene>
    <name evidence="2" type="ordered locus">MTR_3g058290</name>
</gene>
<feature type="compositionally biased region" description="Basic and acidic residues" evidence="1">
    <location>
        <begin position="72"/>
        <end position="88"/>
    </location>
</feature>
<name>A0A072V783_MEDTR</name>
<organism evidence="2 4">
    <name type="scientific">Medicago truncatula</name>
    <name type="common">Barrel medic</name>
    <name type="synonym">Medicago tribuloides</name>
    <dbReference type="NCBI Taxonomy" id="3880"/>
    <lineage>
        <taxon>Eukaryota</taxon>
        <taxon>Viridiplantae</taxon>
        <taxon>Streptophyta</taxon>
        <taxon>Embryophyta</taxon>
        <taxon>Tracheophyta</taxon>
        <taxon>Spermatophyta</taxon>
        <taxon>Magnoliopsida</taxon>
        <taxon>eudicotyledons</taxon>
        <taxon>Gunneridae</taxon>
        <taxon>Pentapetalae</taxon>
        <taxon>rosids</taxon>
        <taxon>fabids</taxon>
        <taxon>Fabales</taxon>
        <taxon>Fabaceae</taxon>
        <taxon>Papilionoideae</taxon>
        <taxon>50 kb inversion clade</taxon>
        <taxon>NPAAA clade</taxon>
        <taxon>Hologalegina</taxon>
        <taxon>IRL clade</taxon>
        <taxon>Trifolieae</taxon>
        <taxon>Medicago</taxon>
    </lineage>
</organism>
<evidence type="ECO:0000313" key="2">
    <source>
        <dbReference type="EMBL" id="KEH34020.1"/>
    </source>
</evidence>
<sequence>MCEVSWIHPPKDTIKVKVDGSSFNNPGRSSFDGILRNNNGVWLKTLRKDEFLRKTAFCPKRHSSLAIANDDSRLASDELHRSPRDHFSSPRKLRVAARHNEHLYSP</sequence>
<keyword evidence="4" id="KW-1185">Reference proteome</keyword>
<evidence type="ECO:0000256" key="1">
    <source>
        <dbReference type="SAM" id="MobiDB-lite"/>
    </source>
</evidence>
<dbReference type="AlphaFoldDB" id="A0A072V783"/>
<evidence type="ECO:0000313" key="4">
    <source>
        <dbReference type="Proteomes" id="UP000002051"/>
    </source>
</evidence>
<evidence type="ECO:0000313" key="3">
    <source>
        <dbReference type="EnsemblPlants" id="KEH34020"/>
    </source>
</evidence>
<proteinExistence type="predicted"/>
<dbReference type="EMBL" id="CM001219">
    <property type="protein sequence ID" value="KEH34020.1"/>
    <property type="molecule type" value="Genomic_DNA"/>
</dbReference>
<dbReference type="EnsemblPlants" id="KEH34020">
    <property type="protein sequence ID" value="KEH34020"/>
    <property type="gene ID" value="MTR_3g058290"/>
</dbReference>